<dbReference type="AlphaFoldDB" id="A0A1M6IXC8"/>
<proteinExistence type="predicted"/>
<organism evidence="2 3">
    <name type="scientific">Arenibacter nanhaiticus</name>
    <dbReference type="NCBI Taxonomy" id="558155"/>
    <lineage>
        <taxon>Bacteria</taxon>
        <taxon>Pseudomonadati</taxon>
        <taxon>Bacteroidota</taxon>
        <taxon>Flavobacteriia</taxon>
        <taxon>Flavobacteriales</taxon>
        <taxon>Flavobacteriaceae</taxon>
        <taxon>Arenibacter</taxon>
    </lineage>
</organism>
<feature type="transmembrane region" description="Helical" evidence="1">
    <location>
        <begin position="6"/>
        <end position="24"/>
    </location>
</feature>
<name>A0A1M6IXC8_9FLAO</name>
<keyword evidence="1" id="KW-0812">Transmembrane</keyword>
<accession>A0A1M6IXC8</accession>
<dbReference type="Proteomes" id="UP000184231">
    <property type="component" value="Unassembled WGS sequence"/>
</dbReference>
<evidence type="ECO:0000313" key="3">
    <source>
        <dbReference type="Proteomes" id="UP000184231"/>
    </source>
</evidence>
<keyword evidence="3" id="KW-1185">Reference proteome</keyword>
<sequence>MLILLLVGVYIAYMLLTTLILSPLVKRKAHNQIGGKFKIKEDPLIYILPIILILTYIYLDITNSI</sequence>
<evidence type="ECO:0000256" key="1">
    <source>
        <dbReference type="SAM" id="Phobius"/>
    </source>
</evidence>
<keyword evidence="1" id="KW-0472">Membrane</keyword>
<protein>
    <submittedName>
        <fullName evidence="2">Uncharacterized protein</fullName>
    </submittedName>
</protein>
<gene>
    <name evidence="2" type="ORF">SAMN04487911_11955</name>
</gene>
<reference evidence="2 3" key="1">
    <citation type="submission" date="2016-11" db="EMBL/GenBank/DDBJ databases">
        <authorList>
            <person name="Jaros S."/>
            <person name="Januszkiewicz K."/>
            <person name="Wedrychowicz H."/>
        </authorList>
    </citation>
    <scope>NUCLEOTIDE SEQUENCE [LARGE SCALE GENOMIC DNA]</scope>
    <source>
        <strain evidence="2 3">CGMCC 1.8863</strain>
    </source>
</reference>
<dbReference type="STRING" id="558155.SAMN04487911_11955"/>
<keyword evidence="1" id="KW-1133">Transmembrane helix</keyword>
<evidence type="ECO:0000313" key="2">
    <source>
        <dbReference type="EMBL" id="SHJ39059.1"/>
    </source>
</evidence>
<feature type="transmembrane region" description="Helical" evidence="1">
    <location>
        <begin position="44"/>
        <end position="61"/>
    </location>
</feature>
<dbReference type="EMBL" id="FQYX01000019">
    <property type="protein sequence ID" value="SHJ39059.1"/>
    <property type="molecule type" value="Genomic_DNA"/>
</dbReference>